<evidence type="ECO:0000256" key="2">
    <source>
        <dbReference type="SAM" id="SignalP"/>
    </source>
</evidence>
<dbReference type="Proteomes" id="UP001431776">
    <property type="component" value="Unassembled WGS sequence"/>
</dbReference>
<accession>A0AAW6TZV8</accession>
<evidence type="ECO:0000256" key="1">
    <source>
        <dbReference type="SAM" id="Phobius"/>
    </source>
</evidence>
<evidence type="ECO:0000313" key="3">
    <source>
        <dbReference type="EMBL" id="MDI6450175.1"/>
    </source>
</evidence>
<evidence type="ECO:0000313" key="4">
    <source>
        <dbReference type="Proteomes" id="UP001431776"/>
    </source>
</evidence>
<feature type="transmembrane region" description="Helical" evidence="1">
    <location>
        <begin position="213"/>
        <end position="233"/>
    </location>
</feature>
<protein>
    <recommendedName>
        <fullName evidence="5">PEP-CTERM sorting domain-containing protein</fullName>
    </recommendedName>
</protein>
<comment type="caution">
    <text evidence="3">The sequence shown here is derived from an EMBL/GenBank/DDBJ whole genome shotgun (WGS) entry which is preliminary data.</text>
</comment>
<name>A0AAW6TZV8_9BACT</name>
<dbReference type="RefSeq" id="WP_349245584.1">
    <property type="nucleotide sequence ID" value="NZ_JASCXX010000017.1"/>
</dbReference>
<dbReference type="AlphaFoldDB" id="A0AAW6TZV8"/>
<keyword evidence="4" id="KW-1185">Reference proteome</keyword>
<keyword evidence="2" id="KW-0732">Signal</keyword>
<organism evidence="3 4">
    <name type="scientific">Anaerobaca lacustris</name>
    <dbReference type="NCBI Taxonomy" id="3044600"/>
    <lineage>
        <taxon>Bacteria</taxon>
        <taxon>Pseudomonadati</taxon>
        <taxon>Planctomycetota</taxon>
        <taxon>Phycisphaerae</taxon>
        <taxon>Sedimentisphaerales</taxon>
        <taxon>Anaerobacaceae</taxon>
        <taxon>Anaerobaca</taxon>
    </lineage>
</organism>
<keyword evidence="1" id="KW-1133">Transmembrane helix</keyword>
<feature type="chain" id="PRO_5043947398" description="PEP-CTERM sorting domain-containing protein" evidence="2">
    <location>
        <begin position="21"/>
        <end position="239"/>
    </location>
</feature>
<proteinExistence type="predicted"/>
<reference evidence="3" key="1">
    <citation type="submission" date="2023-05" db="EMBL/GenBank/DDBJ databases">
        <title>Anaerotaeda fermentans gen. nov., sp. nov., a novel anaerobic planctomycete of the new family within the order Sedimentisphaerales isolated from Taman Peninsula, Russia.</title>
        <authorList>
            <person name="Khomyakova M.A."/>
            <person name="Merkel A.Y."/>
            <person name="Slobodkin A.I."/>
        </authorList>
    </citation>
    <scope>NUCLEOTIDE SEQUENCE</scope>
    <source>
        <strain evidence="3">M17dextr</strain>
    </source>
</reference>
<feature type="signal peptide" evidence="2">
    <location>
        <begin position="1"/>
        <end position="20"/>
    </location>
</feature>
<dbReference type="EMBL" id="JASCXX010000017">
    <property type="protein sequence ID" value="MDI6450175.1"/>
    <property type="molecule type" value="Genomic_DNA"/>
</dbReference>
<evidence type="ECO:0008006" key="5">
    <source>
        <dbReference type="Google" id="ProtNLM"/>
    </source>
</evidence>
<gene>
    <name evidence="3" type="ORF">QJ522_14035</name>
</gene>
<keyword evidence="1" id="KW-0472">Membrane</keyword>
<sequence length="239" mass="24745">MKRLFFIGLIVLVSGIGAQAAQTFFGEDLNGSPTVPLAAWPNATAASNSFMSWLDGVGTESFEAMTVGAAPTTLTFPVPGGTITANFTGDMVVGDGVFRGRYATDGDQYLTGYTGTFSIEFSEPVAAFGFFGIDVGDFGGQMTVTTNDGTVYTISHSTGTGEGSPPDGAVLFWGLIDTDNPFTSLVFGNDSGGVDGFGFDQMTVGTIEQVNPVIPAPGAILLGSIGAGLVGWMRRRKTL</sequence>
<keyword evidence="1" id="KW-0812">Transmembrane</keyword>